<evidence type="ECO:0000259" key="2">
    <source>
        <dbReference type="PROSITE" id="PS50011"/>
    </source>
</evidence>
<dbReference type="InterPro" id="IPR051681">
    <property type="entry name" value="Ser/Thr_Kinases-Pseudokinases"/>
</dbReference>
<dbReference type="SMART" id="SM00220">
    <property type="entry name" value="S_TKc"/>
    <property type="match status" value="1"/>
</dbReference>
<proteinExistence type="predicted"/>
<evidence type="ECO:0000313" key="3">
    <source>
        <dbReference type="EMBL" id="CAE0726767.1"/>
    </source>
</evidence>
<evidence type="ECO:0000256" key="1">
    <source>
        <dbReference type="SAM" id="MobiDB-lite"/>
    </source>
</evidence>
<accession>A0A7S4ATX8</accession>
<protein>
    <recommendedName>
        <fullName evidence="2">Protein kinase domain-containing protein</fullName>
    </recommendedName>
</protein>
<dbReference type="PANTHER" id="PTHR44329">
    <property type="entry name" value="SERINE/THREONINE-PROTEIN KINASE TNNI3K-RELATED"/>
    <property type="match status" value="1"/>
</dbReference>
<dbReference type="Gene3D" id="1.10.510.10">
    <property type="entry name" value="Transferase(Phosphotransferase) domain 1"/>
    <property type="match status" value="1"/>
</dbReference>
<reference evidence="3" key="1">
    <citation type="submission" date="2021-01" db="EMBL/GenBank/DDBJ databases">
        <authorList>
            <person name="Corre E."/>
            <person name="Pelletier E."/>
            <person name="Niang G."/>
            <person name="Scheremetjew M."/>
            <person name="Finn R."/>
            <person name="Kale V."/>
            <person name="Holt S."/>
            <person name="Cochrane G."/>
            <person name="Meng A."/>
            <person name="Brown T."/>
            <person name="Cohen L."/>
        </authorList>
    </citation>
    <scope>NUCLEOTIDE SEQUENCE</scope>
    <source>
        <strain evidence="3">10249 10 AB</strain>
    </source>
</reference>
<dbReference type="InterPro" id="IPR011009">
    <property type="entry name" value="Kinase-like_dom_sf"/>
</dbReference>
<dbReference type="GO" id="GO:0005524">
    <property type="term" value="F:ATP binding"/>
    <property type="evidence" value="ECO:0007669"/>
    <property type="project" value="InterPro"/>
</dbReference>
<dbReference type="GO" id="GO:0004674">
    <property type="term" value="F:protein serine/threonine kinase activity"/>
    <property type="evidence" value="ECO:0007669"/>
    <property type="project" value="TreeGrafter"/>
</dbReference>
<dbReference type="InterPro" id="IPR000719">
    <property type="entry name" value="Prot_kinase_dom"/>
</dbReference>
<feature type="region of interest" description="Disordered" evidence="1">
    <location>
        <begin position="1"/>
        <end position="50"/>
    </location>
</feature>
<dbReference type="PANTHER" id="PTHR44329:SF214">
    <property type="entry name" value="PROTEIN KINASE DOMAIN-CONTAINING PROTEIN"/>
    <property type="match status" value="1"/>
</dbReference>
<sequence length="605" mass="69303">MNHENKNLRRAHVSTNSRASASSTSTSASASPSTHLASSKTRRRKTRMSMMPLPCQRAFLRFLTMHKTFRLMLVLTLTSFVCLLQPTIYLMSSTSQYDFDPNEIKRAKRIKNRYTKTNTKAITNPHPNKNRHGKPGNNHDFDLFQVDTIQSSDKDHESDTKVLSDINNNILLEQFMHRQTFPSLEPRVVKLTDHNHSFQFPVVPGSSSSSLSSSLPLPVEGSRELRAKYVVFRRHNPRQLTEAEPIGTGDCEPVASEWQLAYHPTCNQIHELSGGWQHTYRLPAGVLSGTNLTDSKSFQWGAALHDEANAPDVHHREQTRLINKGAFRHVWMIRDAHDGITKRAMKTLRSLKDQEKRFDLRNHDRHRRDAMSFEELHNSPLVVDLYSSCSNTAIFDYADRGDLLGIFEPKEGESQPTKLYLMQVAYNVSMSVHDAHHFDAQGRATMAHTDIKTDQFIFLDGYYKLSDFNRVRFLTWNNKLKEMCGFHVGKNGGEYRAPEEYAYKKETEKVDVYSLGNVLYFLLVREEVWSKKLHKEIYNLVLAGQRPKIPDKIYNSDGAFEQFMIRALESAWIHKPAERATALQVANIIKEGIDLLSGGTEKLIQ</sequence>
<name>A0A7S4ATX8_9STRA</name>
<feature type="compositionally biased region" description="Low complexity" evidence="1">
    <location>
        <begin position="14"/>
        <end position="39"/>
    </location>
</feature>
<dbReference type="EMBL" id="HBIX01029013">
    <property type="protein sequence ID" value="CAE0726767.1"/>
    <property type="molecule type" value="Transcribed_RNA"/>
</dbReference>
<dbReference type="PROSITE" id="PS50011">
    <property type="entry name" value="PROTEIN_KINASE_DOM"/>
    <property type="match status" value="1"/>
</dbReference>
<organism evidence="3">
    <name type="scientific">Pseudo-nitzschia australis</name>
    <dbReference type="NCBI Taxonomy" id="44445"/>
    <lineage>
        <taxon>Eukaryota</taxon>
        <taxon>Sar</taxon>
        <taxon>Stramenopiles</taxon>
        <taxon>Ochrophyta</taxon>
        <taxon>Bacillariophyta</taxon>
        <taxon>Bacillariophyceae</taxon>
        <taxon>Bacillariophycidae</taxon>
        <taxon>Bacillariales</taxon>
        <taxon>Bacillariaceae</taxon>
        <taxon>Pseudo-nitzschia</taxon>
    </lineage>
</organism>
<gene>
    <name evidence="3" type="ORF">PAUS00366_LOCUS19524</name>
</gene>
<dbReference type="AlphaFoldDB" id="A0A7S4ATX8"/>
<dbReference type="SUPFAM" id="SSF56112">
    <property type="entry name" value="Protein kinase-like (PK-like)"/>
    <property type="match status" value="1"/>
</dbReference>
<dbReference type="Pfam" id="PF00069">
    <property type="entry name" value="Pkinase"/>
    <property type="match status" value="1"/>
</dbReference>
<feature type="region of interest" description="Disordered" evidence="1">
    <location>
        <begin position="119"/>
        <end position="138"/>
    </location>
</feature>
<feature type="domain" description="Protein kinase" evidence="2">
    <location>
        <begin position="316"/>
        <end position="593"/>
    </location>
</feature>